<reference evidence="2 3" key="1">
    <citation type="submission" date="2022-10" db="EMBL/GenBank/DDBJ databases">
        <title>Comparative genomics and taxonomic characterization of three novel marine species of genus Reichenbachiella exhibiting antioxidant and polysaccharide degradation activities.</title>
        <authorList>
            <person name="Muhammad N."/>
            <person name="Lee Y.-J."/>
            <person name="Ko J."/>
            <person name="Kim S.-G."/>
        </authorList>
    </citation>
    <scope>NUCLEOTIDE SEQUENCE [LARGE SCALE GENOMIC DNA]</scope>
    <source>
        <strain evidence="2 3">ABR2-5</strain>
    </source>
</reference>
<organism evidence="2 3">
    <name type="scientific">Reichenbachiella ulvae</name>
    <dbReference type="NCBI Taxonomy" id="2980104"/>
    <lineage>
        <taxon>Bacteria</taxon>
        <taxon>Pseudomonadati</taxon>
        <taxon>Bacteroidota</taxon>
        <taxon>Cytophagia</taxon>
        <taxon>Cytophagales</taxon>
        <taxon>Reichenbachiellaceae</taxon>
        <taxon>Reichenbachiella</taxon>
    </lineage>
</organism>
<gene>
    <name evidence="2" type="ORF">N7U62_12410</name>
</gene>
<dbReference type="RefSeq" id="WP_264138297.1">
    <property type="nucleotide sequence ID" value="NZ_JAOYOD010000001.1"/>
</dbReference>
<evidence type="ECO:0000313" key="3">
    <source>
        <dbReference type="Proteomes" id="UP001300692"/>
    </source>
</evidence>
<proteinExistence type="predicted"/>
<evidence type="ECO:0008006" key="4">
    <source>
        <dbReference type="Google" id="ProtNLM"/>
    </source>
</evidence>
<keyword evidence="1" id="KW-0732">Signal</keyword>
<sequence>MRGLLVALLLSLSLEGLVAQNIEGAYVHDEMDNIKLYLSEDLFLFIDTHETSHLALFHCSDTLAFGYWERDENVSSFIKLYTNPMQLASLIEMQVNEQVVESTDSTYFLIRNPIEEVHEKYNKENDRARVLYYTISVETNRTQIDYQVNLARFYSNTIVLGLPKDVFVKSFEITAHPVNSTFGWRPNMPPNYVSTMRYEVTNPQSNQFVIDIPELTACYLSTLRLNGDFVKVLSKNELEWDGHIYTKKK</sequence>
<feature type="chain" id="PRO_5045052936" description="GLPGLI family protein" evidence="1">
    <location>
        <begin position="20"/>
        <end position="249"/>
    </location>
</feature>
<protein>
    <recommendedName>
        <fullName evidence="4">GLPGLI family protein</fullName>
    </recommendedName>
</protein>
<name>A0ABT3CVC1_9BACT</name>
<keyword evidence="3" id="KW-1185">Reference proteome</keyword>
<comment type="caution">
    <text evidence="2">The sequence shown here is derived from an EMBL/GenBank/DDBJ whole genome shotgun (WGS) entry which is preliminary data.</text>
</comment>
<evidence type="ECO:0000256" key="1">
    <source>
        <dbReference type="SAM" id="SignalP"/>
    </source>
</evidence>
<dbReference type="Proteomes" id="UP001300692">
    <property type="component" value="Unassembled WGS sequence"/>
</dbReference>
<evidence type="ECO:0000313" key="2">
    <source>
        <dbReference type="EMBL" id="MCV9387474.1"/>
    </source>
</evidence>
<feature type="signal peptide" evidence="1">
    <location>
        <begin position="1"/>
        <end position="19"/>
    </location>
</feature>
<accession>A0ABT3CVC1</accession>
<dbReference type="EMBL" id="JAOYOD010000001">
    <property type="protein sequence ID" value="MCV9387474.1"/>
    <property type="molecule type" value="Genomic_DNA"/>
</dbReference>